<dbReference type="Proteomes" id="UP000572680">
    <property type="component" value="Unassembled WGS sequence"/>
</dbReference>
<organism evidence="2 3">
    <name type="scientific">Actinomadura namibiensis</name>
    <dbReference type="NCBI Taxonomy" id="182080"/>
    <lineage>
        <taxon>Bacteria</taxon>
        <taxon>Bacillati</taxon>
        <taxon>Actinomycetota</taxon>
        <taxon>Actinomycetes</taxon>
        <taxon>Streptosporangiales</taxon>
        <taxon>Thermomonosporaceae</taxon>
        <taxon>Actinomadura</taxon>
    </lineage>
</organism>
<proteinExistence type="predicted"/>
<evidence type="ECO:0000313" key="2">
    <source>
        <dbReference type="EMBL" id="MBA8953444.1"/>
    </source>
</evidence>
<keyword evidence="3" id="KW-1185">Reference proteome</keyword>
<name>A0A7W3QNC8_ACTNM</name>
<dbReference type="Gene3D" id="3.10.180.10">
    <property type="entry name" value="2,3-Dihydroxybiphenyl 1,2-Dioxygenase, domain 1"/>
    <property type="match status" value="1"/>
</dbReference>
<dbReference type="RefSeq" id="WP_182845591.1">
    <property type="nucleotide sequence ID" value="NZ_BAAALP010000001.1"/>
</dbReference>
<dbReference type="PANTHER" id="PTHR36503">
    <property type="entry name" value="BLR2520 PROTEIN"/>
    <property type="match status" value="1"/>
</dbReference>
<dbReference type="PROSITE" id="PS51819">
    <property type="entry name" value="VOC"/>
    <property type="match status" value="1"/>
</dbReference>
<evidence type="ECO:0000259" key="1">
    <source>
        <dbReference type="PROSITE" id="PS51819"/>
    </source>
</evidence>
<dbReference type="GO" id="GO:0016829">
    <property type="term" value="F:lyase activity"/>
    <property type="evidence" value="ECO:0007669"/>
    <property type="project" value="UniProtKB-KW"/>
</dbReference>
<gene>
    <name evidence="2" type="ORF">HNR61_005094</name>
</gene>
<keyword evidence="2" id="KW-0456">Lyase</keyword>
<accession>A0A7W3QNC8</accession>
<dbReference type="SUPFAM" id="SSF54593">
    <property type="entry name" value="Glyoxalase/Bleomycin resistance protein/Dihydroxybiphenyl dioxygenase"/>
    <property type="match status" value="1"/>
</dbReference>
<dbReference type="Pfam" id="PF00903">
    <property type="entry name" value="Glyoxalase"/>
    <property type="match status" value="1"/>
</dbReference>
<dbReference type="InterPro" id="IPR037523">
    <property type="entry name" value="VOC_core"/>
</dbReference>
<evidence type="ECO:0000313" key="3">
    <source>
        <dbReference type="Proteomes" id="UP000572680"/>
    </source>
</evidence>
<dbReference type="EMBL" id="JACJIA010000006">
    <property type="protein sequence ID" value="MBA8953444.1"/>
    <property type="molecule type" value="Genomic_DNA"/>
</dbReference>
<keyword evidence="2" id="KW-0223">Dioxygenase</keyword>
<dbReference type="PANTHER" id="PTHR36503:SF3">
    <property type="entry name" value="BLR0126 PROTEIN"/>
    <property type="match status" value="1"/>
</dbReference>
<feature type="domain" description="VOC" evidence="1">
    <location>
        <begin position="19"/>
        <end position="145"/>
    </location>
</feature>
<dbReference type="GO" id="GO:0051213">
    <property type="term" value="F:dioxygenase activity"/>
    <property type="evidence" value="ECO:0007669"/>
    <property type="project" value="UniProtKB-KW"/>
</dbReference>
<sequence>MSSSPNPEPAVSERASTPVLNTIDIVVSDLRAAIAFYARLGLDFRVDPTYPDHAGCDLPGGLHLMLDTEKFRASVHQEAGWDRPTGDPRTFLAFQLPAPEAVDAAYADLTGAGHRGVQPPWNAFWGMRYATVADPDGNGVDLYCPLPADQHDAR</sequence>
<keyword evidence="2" id="KW-0560">Oxidoreductase</keyword>
<reference evidence="2 3" key="1">
    <citation type="submission" date="2020-08" db="EMBL/GenBank/DDBJ databases">
        <title>Genomic Encyclopedia of Type Strains, Phase IV (KMG-IV): sequencing the most valuable type-strain genomes for metagenomic binning, comparative biology and taxonomic classification.</title>
        <authorList>
            <person name="Goeker M."/>
        </authorList>
    </citation>
    <scope>NUCLEOTIDE SEQUENCE [LARGE SCALE GENOMIC DNA]</scope>
    <source>
        <strain evidence="2 3">DSM 44197</strain>
    </source>
</reference>
<dbReference type="AlphaFoldDB" id="A0A7W3QNC8"/>
<dbReference type="InterPro" id="IPR004360">
    <property type="entry name" value="Glyas_Fos-R_dOase_dom"/>
</dbReference>
<protein>
    <submittedName>
        <fullName evidence="2">Catechol 2,3-dioxygenase-like lactoylglutathione lyase family enzyme</fullName>
    </submittedName>
</protein>
<dbReference type="InterPro" id="IPR029068">
    <property type="entry name" value="Glyas_Bleomycin-R_OHBP_Dase"/>
</dbReference>
<comment type="caution">
    <text evidence="2">The sequence shown here is derived from an EMBL/GenBank/DDBJ whole genome shotgun (WGS) entry which is preliminary data.</text>
</comment>